<evidence type="ECO:0000313" key="2">
    <source>
        <dbReference type="EMBL" id="MFC5713729.1"/>
    </source>
</evidence>
<proteinExistence type="predicted"/>
<gene>
    <name evidence="2" type="ORF">ACFPU1_13140</name>
</gene>
<keyword evidence="3" id="KW-1185">Reference proteome</keyword>
<feature type="transmembrane region" description="Helical" evidence="1">
    <location>
        <begin position="7"/>
        <end position="30"/>
    </location>
</feature>
<dbReference type="RefSeq" id="WP_054636684.1">
    <property type="nucleotide sequence ID" value="NZ_JBHSOZ010000005.1"/>
</dbReference>
<dbReference type="Proteomes" id="UP001596142">
    <property type="component" value="Unassembled WGS sequence"/>
</dbReference>
<keyword evidence="1" id="KW-1133">Transmembrane helix</keyword>
<keyword evidence="1" id="KW-0812">Transmembrane</keyword>
<feature type="transmembrane region" description="Helical" evidence="1">
    <location>
        <begin position="107"/>
        <end position="129"/>
    </location>
</feature>
<feature type="transmembrane region" description="Helical" evidence="1">
    <location>
        <begin position="36"/>
        <end position="56"/>
    </location>
</feature>
<evidence type="ECO:0000256" key="1">
    <source>
        <dbReference type="SAM" id="Phobius"/>
    </source>
</evidence>
<reference evidence="3" key="1">
    <citation type="journal article" date="2019" name="Int. J. Syst. Evol. Microbiol.">
        <title>The Global Catalogue of Microorganisms (GCM) 10K type strain sequencing project: providing services to taxonomists for standard genome sequencing and annotation.</title>
        <authorList>
            <consortium name="The Broad Institute Genomics Platform"/>
            <consortium name="The Broad Institute Genome Sequencing Center for Infectious Disease"/>
            <person name="Wu L."/>
            <person name="Ma J."/>
        </authorList>
    </citation>
    <scope>NUCLEOTIDE SEQUENCE [LARGE SCALE GENOMIC DNA]</scope>
    <source>
        <strain evidence="3">CECT 7184</strain>
    </source>
</reference>
<organism evidence="2 3">
    <name type="scientific">Thalassorhabdus alkalitolerans</name>
    <dbReference type="NCBI Taxonomy" id="2282697"/>
    <lineage>
        <taxon>Bacteria</taxon>
        <taxon>Bacillati</taxon>
        <taxon>Bacillota</taxon>
        <taxon>Bacilli</taxon>
        <taxon>Bacillales</taxon>
        <taxon>Bacillaceae</taxon>
        <taxon>Thalassorhabdus</taxon>
    </lineage>
</organism>
<accession>A0ABW0YTP5</accession>
<dbReference type="EMBL" id="JBHSOZ010000005">
    <property type="protein sequence ID" value="MFC5713729.1"/>
    <property type="molecule type" value="Genomic_DNA"/>
</dbReference>
<evidence type="ECO:0000313" key="3">
    <source>
        <dbReference type="Proteomes" id="UP001596142"/>
    </source>
</evidence>
<dbReference type="Pfam" id="PF06695">
    <property type="entry name" value="Sm_multidrug_ex"/>
    <property type="match status" value="1"/>
</dbReference>
<name>A0ABW0YTP5_9BACI</name>
<comment type="caution">
    <text evidence="2">The sequence shown here is derived from an EMBL/GenBank/DDBJ whole genome shotgun (WGS) entry which is preliminary data.</text>
</comment>
<sequence length="170" mass="19462">MLEVIGWYFSIFIMAATPWLEMLVVIPIGIGAGLNPVAVGFIAFLGNAIPVFLLLYKFHWLTNNRWYLAWKKKRELNKQRKNEQINEEKLQKKQARKERMQRIFEKYGLAGLAITGPAITGIHLATLFAMAFKANKTKIALWMNASLALWAAGMTVASFYGIEWMMSWFG</sequence>
<dbReference type="InterPro" id="IPR009577">
    <property type="entry name" value="Sm_multidrug_ex"/>
</dbReference>
<feature type="transmembrane region" description="Helical" evidence="1">
    <location>
        <begin position="141"/>
        <end position="162"/>
    </location>
</feature>
<protein>
    <submittedName>
        <fullName evidence="2">Small multi-drug export protein</fullName>
    </submittedName>
</protein>
<keyword evidence="1" id="KW-0472">Membrane</keyword>